<dbReference type="PANTHER" id="PTHR30600">
    <property type="entry name" value="CYTOCHROME C PEROXIDASE-RELATED"/>
    <property type="match status" value="1"/>
</dbReference>
<dbReference type="Proteomes" id="UP000577362">
    <property type="component" value="Unassembled WGS sequence"/>
</dbReference>
<dbReference type="InterPro" id="IPR009056">
    <property type="entry name" value="Cyt_c-like_dom"/>
</dbReference>
<keyword evidence="3 4" id="KW-0408">Iron</keyword>
<evidence type="ECO:0000259" key="6">
    <source>
        <dbReference type="PROSITE" id="PS51007"/>
    </source>
</evidence>
<evidence type="ECO:0000256" key="3">
    <source>
        <dbReference type="ARBA" id="ARBA00023004"/>
    </source>
</evidence>
<accession>A0A840BUA2</accession>
<name>A0A840BUA2_9HYPH</name>
<dbReference type="GO" id="GO:0004130">
    <property type="term" value="F:cytochrome-c peroxidase activity"/>
    <property type="evidence" value="ECO:0007669"/>
    <property type="project" value="TreeGrafter"/>
</dbReference>
<evidence type="ECO:0000256" key="4">
    <source>
        <dbReference type="PROSITE-ProRule" id="PRU00433"/>
    </source>
</evidence>
<organism evidence="7 8">
    <name type="scientific">Chelatococcus caeni</name>
    <dbReference type="NCBI Taxonomy" id="1348468"/>
    <lineage>
        <taxon>Bacteria</taxon>
        <taxon>Pseudomonadati</taxon>
        <taxon>Pseudomonadota</taxon>
        <taxon>Alphaproteobacteria</taxon>
        <taxon>Hyphomicrobiales</taxon>
        <taxon>Chelatococcaceae</taxon>
        <taxon>Chelatococcus</taxon>
    </lineage>
</organism>
<keyword evidence="2 4" id="KW-0479">Metal-binding</keyword>
<dbReference type="InterPro" id="IPR051395">
    <property type="entry name" value="Cytochrome_c_Peroxidase/MauG"/>
</dbReference>
<dbReference type="SUPFAM" id="SSF46626">
    <property type="entry name" value="Cytochrome c"/>
    <property type="match status" value="1"/>
</dbReference>
<dbReference type="GO" id="GO:0020037">
    <property type="term" value="F:heme binding"/>
    <property type="evidence" value="ECO:0007669"/>
    <property type="project" value="InterPro"/>
</dbReference>
<sequence length="645" mass="68862">MRLLLVLLAIVATLVAAAFLVRFEYAPVPATSDLLNPERRTLDVAYDVLGREITRSEAEELQQTDDGRRRLSPAEGAIRVDEDLRQLGRRAFYNETFGNEWFMTDVMGLTRGALTPFQVAKAVLKLRGRGTTDLQVELAETVTFGGRTYEKGTLVSTGIDVPRGSFAPLGMKVIYDRGTIRVGATCALCHATVDPESGRVVEGAPNADLAVGPLLAMATNSAAYLGHVDINGIDRQGGDPARTVTGRNGEALPLPDPAATERAVDDMLAAWAPGNFDSTPDGINNPTQIPDSFTRHDHPFGWSGFAAVGPFRGLNTLTNNVHGLNADMTTIAEAADALLDMDPELYLGILLQNAANPDLRFDPDGGRRPSEVLKAATPWPAGPALIRSVALPSFPKGSYVATNSVLASEPDHPVWHHVSAMSAFQETLLPPPSPPAGDAVALGRQVFEEAGCGQCHAGPGYTNNRVLPVAEIGTQPSRAQALMKQGQNLAPPVLYTPDTSVPLPQAPKTLPVLVGEDEAAQLQLAFAADGRGGYKVKGLVGLRWTAPYLHDGGVAVGPDPERDIGLPGTVHAGVRPDPANSLRALVDRELRRRVIDANRQDARPRATNVSGEGHDFYVDAAEGFTEAQQDALIAFLLSLDGRDRR</sequence>
<dbReference type="InterPro" id="IPR036909">
    <property type="entry name" value="Cyt_c-like_dom_sf"/>
</dbReference>
<dbReference type="RefSeq" id="WP_246372847.1">
    <property type="nucleotide sequence ID" value="NZ_JACIEN010000001.1"/>
</dbReference>
<dbReference type="EMBL" id="JACIEN010000001">
    <property type="protein sequence ID" value="MBB4016464.1"/>
    <property type="molecule type" value="Genomic_DNA"/>
</dbReference>
<dbReference type="GO" id="GO:0009055">
    <property type="term" value="F:electron transfer activity"/>
    <property type="evidence" value="ECO:0007669"/>
    <property type="project" value="InterPro"/>
</dbReference>
<evidence type="ECO:0000313" key="7">
    <source>
        <dbReference type="EMBL" id="MBB4016464.1"/>
    </source>
</evidence>
<dbReference type="PANTHER" id="PTHR30600:SF9">
    <property type="entry name" value="BLR7738 PROTEIN"/>
    <property type="match status" value="1"/>
</dbReference>
<reference evidence="7 8" key="1">
    <citation type="submission" date="2020-08" db="EMBL/GenBank/DDBJ databases">
        <title>Genomic Encyclopedia of Type Strains, Phase IV (KMG-IV): sequencing the most valuable type-strain genomes for metagenomic binning, comparative biology and taxonomic classification.</title>
        <authorList>
            <person name="Goeker M."/>
        </authorList>
    </citation>
    <scope>NUCLEOTIDE SEQUENCE [LARGE SCALE GENOMIC DNA]</scope>
    <source>
        <strain evidence="7 8">DSM 103737</strain>
    </source>
</reference>
<evidence type="ECO:0000256" key="1">
    <source>
        <dbReference type="ARBA" id="ARBA00022617"/>
    </source>
</evidence>
<keyword evidence="8" id="KW-1185">Reference proteome</keyword>
<evidence type="ECO:0000313" key="8">
    <source>
        <dbReference type="Proteomes" id="UP000577362"/>
    </source>
</evidence>
<feature type="domain" description="Cytochrome c" evidence="6">
    <location>
        <begin position="438"/>
        <end position="640"/>
    </location>
</feature>
<gene>
    <name evidence="7" type="ORF">GGR16_001470</name>
</gene>
<comment type="caution">
    <text evidence="7">The sequence shown here is derived from an EMBL/GenBank/DDBJ whole genome shotgun (WGS) entry which is preliminary data.</text>
</comment>
<proteinExistence type="predicted"/>
<evidence type="ECO:0000256" key="5">
    <source>
        <dbReference type="SAM" id="MobiDB-lite"/>
    </source>
</evidence>
<keyword evidence="1 4" id="KW-0349">Heme</keyword>
<protein>
    <recommendedName>
        <fullName evidence="6">Cytochrome c domain-containing protein</fullName>
    </recommendedName>
</protein>
<feature type="region of interest" description="Disordered" evidence="5">
    <location>
        <begin position="237"/>
        <end position="257"/>
    </location>
</feature>
<evidence type="ECO:0000256" key="2">
    <source>
        <dbReference type="ARBA" id="ARBA00022723"/>
    </source>
</evidence>
<dbReference type="PROSITE" id="PS51007">
    <property type="entry name" value="CYTC"/>
    <property type="match status" value="1"/>
</dbReference>
<dbReference type="GO" id="GO:0046872">
    <property type="term" value="F:metal ion binding"/>
    <property type="evidence" value="ECO:0007669"/>
    <property type="project" value="UniProtKB-KW"/>
</dbReference>
<dbReference type="AlphaFoldDB" id="A0A840BUA2"/>
<dbReference type="Gene3D" id="1.10.760.10">
    <property type="entry name" value="Cytochrome c-like domain"/>
    <property type="match status" value="1"/>
</dbReference>